<dbReference type="InterPro" id="IPR023213">
    <property type="entry name" value="CAT-like_dom_sf"/>
</dbReference>
<feature type="transmembrane region" description="Helical" evidence="1">
    <location>
        <begin position="168"/>
        <end position="190"/>
    </location>
</feature>
<comment type="caution">
    <text evidence="2">The sequence shown here is derived from an EMBL/GenBank/DDBJ whole genome shotgun (WGS) entry which is preliminary data.</text>
</comment>
<evidence type="ECO:0000313" key="2">
    <source>
        <dbReference type="EMBL" id="ORV47970.1"/>
    </source>
</evidence>
<dbReference type="EMBL" id="LQOV01000034">
    <property type="protein sequence ID" value="ORV47970.1"/>
    <property type="molecule type" value="Genomic_DNA"/>
</dbReference>
<name>A0A1X1TTR4_MYCFL</name>
<dbReference type="AlphaFoldDB" id="A0A1X1TTR4"/>
<accession>A0A1X1TTR4</accession>
<dbReference type="SUPFAM" id="SSF52777">
    <property type="entry name" value="CoA-dependent acyltransferases"/>
    <property type="match status" value="1"/>
</dbReference>
<keyword evidence="1" id="KW-1133">Transmembrane helix</keyword>
<organism evidence="2 3">
    <name type="scientific">Mycobacterium florentinum</name>
    <dbReference type="NCBI Taxonomy" id="292462"/>
    <lineage>
        <taxon>Bacteria</taxon>
        <taxon>Bacillati</taxon>
        <taxon>Actinomycetota</taxon>
        <taxon>Actinomycetes</taxon>
        <taxon>Mycobacteriales</taxon>
        <taxon>Mycobacteriaceae</taxon>
        <taxon>Mycobacterium</taxon>
        <taxon>Mycobacterium simiae complex</taxon>
    </lineage>
</organism>
<evidence type="ECO:0008006" key="4">
    <source>
        <dbReference type="Google" id="ProtNLM"/>
    </source>
</evidence>
<keyword evidence="1" id="KW-0812">Transmembrane</keyword>
<protein>
    <recommendedName>
        <fullName evidence="4">Fatty acyl-AMP ligase FadD28 and polyketide synthase</fullName>
    </recommendedName>
</protein>
<dbReference type="Proteomes" id="UP000193010">
    <property type="component" value="Unassembled WGS sequence"/>
</dbReference>
<proteinExistence type="predicted"/>
<keyword evidence="3" id="KW-1185">Reference proteome</keyword>
<dbReference type="RefSeq" id="WP_085226010.1">
    <property type="nucleotide sequence ID" value="NZ_AP022576.1"/>
</dbReference>
<gene>
    <name evidence="2" type="ORF">AWC05_05185</name>
</gene>
<sequence length="446" mass="47790">MTRLALLDQAAFLRLRATEQGSAVQCTWIYDRDINIDELRSVQTRLGDGLLGRRIERSPLPFGRHRWVLDRHSPDIALEPRQPRSEIGAWIDRRARVPVDPEYGPTFHVAVLPLDDGGTAVTLVSSHCIVDGLALATAITEAVNGERRNLGYSQPNSRSKWRAVAEDLAHTVVALPAVIHALIATLLIVLKASFGPRAAPGAPRRVTHDDDQTAPPAVTLQTDAAAWDARARSINGSSNTLFVAFMARLAHRIGRVASDGNSVTIVLPVSDRTSTDDDRANALTSITLTVDGRAAVDDLNDVRADVKSLLTSLEDQPNEMLAGLPLIPFTPRWLVRRAEGTAMSTGQLPVGCSNMGTFDAALGRIDGADATEVSVRLVEQGMTRSRIEQMRGQLFCATGTISGSRFLAVSAYQCGADNTAAATRELACGALADVGLHATTVHHGGG</sequence>
<keyword evidence="1" id="KW-0472">Membrane</keyword>
<reference evidence="2 3" key="1">
    <citation type="submission" date="2016-01" db="EMBL/GenBank/DDBJ databases">
        <title>The new phylogeny of the genus Mycobacterium.</title>
        <authorList>
            <person name="Tarcisio F."/>
            <person name="Conor M."/>
            <person name="Antonella G."/>
            <person name="Elisabetta G."/>
            <person name="Giulia F.S."/>
            <person name="Sara T."/>
            <person name="Anna F."/>
            <person name="Clotilde B."/>
            <person name="Roberto B."/>
            <person name="Veronica D.S."/>
            <person name="Fabio R."/>
            <person name="Monica P."/>
            <person name="Olivier J."/>
            <person name="Enrico T."/>
            <person name="Nicola S."/>
        </authorList>
    </citation>
    <scope>NUCLEOTIDE SEQUENCE [LARGE SCALE GENOMIC DNA]</scope>
    <source>
        <strain evidence="2 3">DSM 44852</strain>
    </source>
</reference>
<evidence type="ECO:0000256" key="1">
    <source>
        <dbReference type="SAM" id="Phobius"/>
    </source>
</evidence>
<dbReference type="STRING" id="292462.AWC05_05185"/>
<dbReference type="Gene3D" id="3.30.559.10">
    <property type="entry name" value="Chloramphenicol acetyltransferase-like domain"/>
    <property type="match status" value="1"/>
</dbReference>
<dbReference type="OrthoDB" id="8183309at2"/>
<evidence type="ECO:0000313" key="3">
    <source>
        <dbReference type="Proteomes" id="UP000193010"/>
    </source>
</evidence>